<organism evidence="1 2">
    <name type="scientific">Lacticaseibacillus zeae</name>
    <name type="common">Lactobacillus zeae</name>
    <dbReference type="NCBI Taxonomy" id="57037"/>
    <lineage>
        <taxon>Bacteria</taxon>
        <taxon>Bacillati</taxon>
        <taxon>Bacillota</taxon>
        <taxon>Bacilli</taxon>
        <taxon>Lactobacillales</taxon>
        <taxon>Lactobacillaceae</taxon>
        <taxon>Lacticaseibacillus</taxon>
    </lineage>
</organism>
<sequence>MAQRPEEITNLLQDALHSQHEVAIDTIDRRCLKGRVVDIKAAKVKPYNERGVITIATGRGAKRIQAYAISQIKYN</sequence>
<reference evidence="1 2" key="1">
    <citation type="submission" date="2019-05" db="EMBL/GenBank/DDBJ databases">
        <title>Genome-based reclassification of Lactobacillus casei as Lactobacillus casei subsp. casei. subsp.nov., description of Lactobacillus casei subsp. zeae subsp. nov., and emended description of Lactobacillus casei.</title>
        <authorList>
            <person name="Huang C.-H."/>
        </authorList>
    </citation>
    <scope>NUCLEOTIDE SEQUENCE [LARGE SCALE GENOMIC DNA]</scope>
    <source>
        <strain evidence="1 2">CRBIP24.58</strain>
    </source>
</reference>
<gene>
    <name evidence="1" type="ORF">FEI14_14855</name>
</gene>
<accession>A0A5R8LLY5</accession>
<dbReference type="Proteomes" id="UP000307781">
    <property type="component" value="Unassembled WGS sequence"/>
</dbReference>
<evidence type="ECO:0000313" key="2">
    <source>
        <dbReference type="Proteomes" id="UP000307781"/>
    </source>
</evidence>
<protein>
    <submittedName>
        <fullName evidence="1">Uncharacterized protein</fullName>
    </submittedName>
</protein>
<evidence type="ECO:0000313" key="1">
    <source>
        <dbReference type="EMBL" id="TLF38213.1"/>
    </source>
</evidence>
<dbReference type="AlphaFoldDB" id="A0A5R8LLY5"/>
<name>A0A5R8LLY5_LACZE</name>
<proteinExistence type="predicted"/>
<dbReference type="EMBL" id="VBWN01000020">
    <property type="protein sequence ID" value="TLF38213.1"/>
    <property type="molecule type" value="Genomic_DNA"/>
</dbReference>
<dbReference type="RefSeq" id="WP_138118144.1">
    <property type="nucleotide sequence ID" value="NZ_VBWN01000020.1"/>
</dbReference>
<comment type="caution">
    <text evidence="1">The sequence shown here is derived from an EMBL/GenBank/DDBJ whole genome shotgun (WGS) entry which is preliminary data.</text>
</comment>